<accession>A0A9P5Z4B9</accession>
<dbReference type="InterPro" id="IPR000719">
    <property type="entry name" value="Prot_kinase_dom"/>
</dbReference>
<organism evidence="3 4">
    <name type="scientific">Pholiota conissans</name>
    <dbReference type="NCBI Taxonomy" id="109636"/>
    <lineage>
        <taxon>Eukaryota</taxon>
        <taxon>Fungi</taxon>
        <taxon>Dikarya</taxon>
        <taxon>Basidiomycota</taxon>
        <taxon>Agaricomycotina</taxon>
        <taxon>Agaricomycetes</taxon>
        <taxon>Agaricomycetidae</taxon>
        <taxon>Agaricales</taxon>
        <taxon>Agaricineae</taxon>
        <taxon>Strophariaceae</taxon>
        <taxon>Pholiota</taxon>
    </lineage>
</organism>
<feature type="domain" description="Protein kinase" evidence="2">
    <location>
        <begin position="463"/>
        <end position="671"/>
    </location>
</feature>
<keyword evidence="4" id="KW-1185">Reference proteome</keyword>
<dbReference type="Proteomes" id="UP000807469">
    <property type="component" value="Unassembled WGS sequence"/>
</dbReference>
<dbReference type="Gene3D" id="1.10.510.10">
    <property type="entry name" value="Transferase(Phosphotransferase) domain 1"/>
    <property type="match status" value="1"/>
</dbReference>
<dbReference type="AlphaFoldDB" id="A0A9P5Z4B9"/>
<dbReference type="SUPFAM" id="SSF56112">
    <property type="entry name" value="Protein kinase-like (PK-like)"/>
    <property type="match status" value="1"/>
</dbReference>
<comment type="caution">
    <text evidence="3">The sequence shown here is derived from an EMBL/GenBank/DDBJ whole genome shotgun (WGS) entry which is preliminary data.</text>
</comment>
<name>A0A9P5Z4B9_9AGAR</name>
<proteinExistence type="predicted"/>
<evidence type="ECO:0000259" key="2">
    <source>
        <dbReference type="PROSITE" id="PS50011"/>
    </source>
</evidence>
<sequence>MGDSPIKIRFVVVDDIDFTPQGLSSRIEMKPTEDVWAMIEKIISKLPSLQIYDINTFSVVKIKQPVPKHTIHPPSGQDSETRQSARHGQGSLQPILAEFRERNKRTTRTELANEYVKLLDDEDLVQTVFAPHDVSLISAILVRLTTQAERAERVRTRPLQPGMTFRCKNLHSIIHGSPPSDTWGHHGIHLRTYTLMDRPANRYTFPVALFDKNLALLQHRFENLDAVFNSDKSKHLFPNELIFYDVADKFILAAIKEHTTEEERMNASRPFLVAIKYKVARIGRSESLSASEVGSSTKLDGAYVAIIGADGSLATTTIVEVKTTVCGDPLSQITKGYAEEVYGFKTKDYFNSTYFPKVFIALNGHKLEIAIAVCLETVVVNEILSLNMRDNLSRGELKQKVARVALALQDCAAQLNLYYSNLTAGPQLGFFPSPTLKPWDTSAPLPQTAFDALPTLTANGPTFRSLKIVGRLDANNVEMVRQEQPDPAYMRHNLFLAKYLDHTDNDPDLVVKLAKRYGETAHRRLAEEMLAPKLILCHHVIGNLVVVVMERAKGSPLNRLKLDGLDKPSIFNQLKKVLAVLKGDNLVHGDLRAPNILVDTGNPRAVQVVDFDWGATHDEGFYPNTINLDELHDEWHGDVGPMKKMKIEHDEFALCDVLGPKYFNIYGAKTI</sequence>
<protein>
    <recommendedName>
        <fullName evidence="2">Protein kinase domain-containing protein</fullName>
    </recommendedName>
</protein>
<dbReference type="GO" id="GO:0004672">
    <property type="term" value="F:protein kinase activity"/>
    <property type="evidence" value="ECO:0007669"/>
    <property type="project" value="InterPro"/>
</dbReference>
<evidence type="ECO:0000256" key="1">
    <source>
        <dbReference type="SAM" id="MobiDB-lite"/>
    </source>
</evidence>
<gene>
    <name evidence="3" type="ORF">BDN70DRAFT_919967</name>
</gene>
<dbReference type="GO" id="GO:0005524">
    <property type="term" value="F:ATP binding"/>
    <property type="evidence" value="ECO:0007669"/>
    <property type="project" value="InterPro"/>
</dbReference>
<dbReference type="InterPro" id="IPR011009">
    <property type="entry name" value="Kinase-like_dom_sf"/>
</dbReference>
<feature type="region of interest" description="Disordered" evidence="1">
    <location>
        <begin position="65"/>
        <end position="92"/>
    </location>
</feature>
<dbReference type="EMBL" id="MU155181">
    <property type="protein sequence ID" value="KAF9481272.1"/>
    <property type="molecule type" value="Genomic_DNA"/>
</dbReference>
<evidence type="ECO:0000313" key="3">
    <source>
        <dbReference type="EMBL" id="KAF9481272.1"/>
    </source>
</evidence>
<reference evidence="3" key="1">
    <citation type="submission" date="2020-11" db="EMBL/GenBank/DDBJ databases">
        <authorList>
            <consortium name="DOE Joint Genome Institute"/>
            <person name="Ahrendt S."/>
            <person name="Riley R."/>
            <person name="Andreopoulos W."/>
            <person name="Labutti K."/>
            <person name="Pangilinan J."/>
            <person name="Ruiz-Duenas F.J."/>
            <person name="Barrasa J.M."/>
            <person name="Sanchez-Garcia M."/>
            <person name="Camarero S."/>
            <person name="Miyauchi S."/>
            <person name="Serrano A."/>
            <person name="Linde D."/>
            <person name="Babiker R."/>
            <person name="Drula E."/>
            <person name="Ayuso-Fernandez I."/>
            <person name="Pacheco R."/>
            <person name="Padilla G."/>
            <person name="Ferreira P."/>
            <person name="Barriuso J."/>
            <person name="Kellner H."/>
            <person name="Castanera R."/>
            <person name="Alfaro M."/>
            <person name="Ramirez L."/>
            <person name="Pisabarro A.G."/>
            <person name="Kuo A."/>
            <person name="Tritt A."/>
            <person name="Lipzen A."/>
            <person name="He G."/>
            <person name="Yan M."/>
            <person name="Ng V."/>
            <person name="Cullen D."/>
            <person name="Martin F."/>
            <person name="Rosso M.-N."/>
            <person name="Henrissat B."/>
            <person name="Hibbett D."/>
            <person name="Martinez A.T."/>
            <person name="Grigoriev I.V."/>
        </authorList>
    </citation>
    <scope>NUCLEOTIDE SEQUENCE</scope>
    <source>
        <strain evidence="3">CIRM-BRFM 674</strain>
    </source>
</reference>
<dbReference type="PROSITE" id="PS50011">
    <property type="entry name" value="PROTEIN_KINASE_DOM"/>
    <property type="match status" value="1"/>
</dbReference>
<dbReference type="OrthoDB" id="3261131at2759"/>
<evidence type="ECO:0000313" key="4">
    <source>
        <dbReference type="Proteomes" id="UP000807469"/>
    </source>
</evidence>